<dbReference type="OrthoDB" id="408743at2759"/>
<evidence type="ECO:0000313" key="4">
    <source>
        <dbReference type="EMBL" id="ETO13900.1"/>
    </source>
</evidence>
<evidence type="ECO:0000313" key="5">
    <source>
        <dbReference type="Proteomes" id="UP000023152"/>
    </source>
</evidence>
<name>X6MLH9_RETFI</name>
<keyword evidence="5" id="KW-1185">Reference proteome</keyword>
<dbReference type="InterPro" id="IPR050411">
    <property type="entry name" value="AlphaKG_dependent_hydroxylases"/>
</dbReference>
<dbReference type="GO" id="GO:0016491">
    <property type="term" value="F:oxidoreductase activity"/>
    <property type="evidence" value="ECO:0007669"/>
    <property type="project" value="UniProtKB-KW"/>
</dbReference>
<dbReference type="AlphaFoldDB" id="X6MLH9"/>
<gene>
    <name evidence="4" type="ORF">RFI_23465</name>
</gene>
<proteinExistence type="predicted"/>
<dbReference type="InterPro" id="IPR042098">
    <property type="entry name" value="TauD-like_sf"/>
</dbReference>
<reference evidence="4 5" key="1">
    <citation type="journal article" date="2013" name="Curr. Biol.">
        <title>The Genome of the Foraminiferan Reticulomyxa filosa.</title>
        <authorList>
            <person name="Glockner G."/>
            <person name="Hulsmann N."/>
            <person name="Schleicher M."/>
            <person name="Noegel A.A."/>
            <person name="Eichinger L."/>
            <person name="Gallinger C."/>
            <person name="Pawlowski J."/>
            <person name="Sierra R."/>
            <person name="Euteneuer U."/>
            <person name="Pillet L."/>
            <person name="Moustafa A."/>
            <person name="Platzer M."/>
            <person name="Groth M."/>
            <person name="Szafranski K."/>
            <person name="Schliwa M."/>
        </authorList>
    </citation>
    <scope>NUCLEOTIDE SEQUENCE [LARGE SCALE GENOMIC DNA]</scope>
</reference>
<dbReference type="InterPro" id="IPR003819">
    <property type="entry name" value="TauD/TfdA-like"/>
</dbReference>
<evidence type="ECO:0000256" key="1">
    <source>
        <dbReference type="ARBA" id="ARBA00023002"/>
    </source>
</evidence>
<feature type="chain" id="PRO_5004975354" description="TauD/TfdA-like domain-containing protein" evidence="2">
    <location>
        <begin position="30"/>
        <end position="385"/>
    </location>
</feature>
<evidence type="ECO:0000256" key="2">
    <source>
        <dbReference type="SAM" id="SignalP"/>
    </source>
</evidence>
<dbReference type="SUPFAM" id="SSF51197">
    <property type="entry name" value="Clavaminate synthase-like"/>
    <property type="match status" value="1"/>
</dbReference>
<evidence type="ECO:0000259" key="3">
    <source>
        <dbReference type="Pfam" id="PF02668"/>
    </source>
</evidence>
<feature type="domain" description="TauD/TfdA-like" evidence="3">
    <location>
        <begin position="101"/>
        <end position="379"/>
    </location>
</feature>
<keyword evidence="1" id="KW-0560">Oxidoreductase</keyword>
<organism evidence="4 5">
    <name type="scientific">Reticulomyxa filosa</name>
    <dbReference type="NCBI Taxonomy" id="46433"/>
    <lineage>
        <taxon>Eukaryota</taxon>
        <taxon>Sar</taxon>
        <taxon>Rhizaria</taxon>
        <taxon>Retaria</taxon>
        <taxon>Foraminifera</taxon>
        <taxon>Monothalamids</taxon>
        <taxon>Reticulomyxidae</taxon>
        <taxon>Reticulomyxa</taxon>
    </lineage>
</organism>
<comment type="caution">
    <text evidence="4">The sequence shown here is derived from an EMBL/GenBank/DDBJ whole genome shotgun (WGS) entry which is preliminary data.</text>
</comment>
<keyword evidence="2" id="KW-0732">Signal</keyword>
<feature type="signal peptide" evidence="2">
    <location>
        <begin position="1"/>
        <end position="29"/>
    </location>
</feature>
<sequence>MPQVAIVTSFVSLLLVLCCSIEQTVEVRSDGSQSTSRTLLQNRTGWQGDYMDLTNMPDLPTWCMESELPQQKVVNSKVFPLVLTPSSSNVQMSAEELFEKLEHDYASLYWYLVKYGSIFFRNFPLKSAANFDEFVKRFKNWEPLPYIGGAAVRNKVHGNVYTTNESPPDAKIPFHHEMAQTPNHPYYLFFYCQQPPTQGGETPILSSYEVYERAKTSIPQFIDKLQSTGVRYVRHLPDSDDHSSPIGRSWKSTFLTDDKHEAERKHLQSGGEFEWLPDNVMKTTSAILPAIRWDNRTAHFTFFNSIVAAYTGWNDSRNVAERAVIFGDGSPILPQDIQVLVQIMNDLSVAIPWQFGDVMLIDNKQVMHSRKAFTPPRDIYAALCK</sequence>
<dbReference type="PANTHER" id="PTHR10696:SF21">
    <property type="entry name" value="TAUD_TFDA-LIKE DOMAIN-CONTAINING PROTEIN"/>
    <property type="match status" value="1"/>
</dbReference>
<accession>X6MLH9</accession>
<dbReference type="PANTHER" id="PTHR10696">
    <property type="entry name" value="GAMMA-BUTYROBETAINE HYDROXYLASE-RELATED"/>
    <property type="match status" value="1"/>
</dbReference>
<dbReference type="Pfam" id="PF02668">
    <property type="entry name" value="TauD"/>
    <property type="match status" value="1"/>
</dbReference>
<dbReference type="EMBL" id="ASPP01020332">
    <property type="protein sequence ID" value="ETO13900.1"/>
    <property type="molecule type" value="Genomic_DNA"/>
</dbReference>
<dbReference type="OMA" id="HNEQAYT"/>
<protein>
    <recommendedName>
        <fullName evidence="3">TauD/TfdA-like domain-containing protein</fullName>
    </recommendedName>
</protein>
<dbReference type="Gene3D" id="3.60.130.10">
    <property type="entry name" value="Clavaminate synthase-like"/>
    <property type="match status" value="1"/>
</dbReference>
<dbReference type="Proteomes" id="UP000023152">
    <property type="component" value="Unassembled WGS sequence"/>
</dbReference>